<keyword evidence="3" id="KW-1185">Reference proteome</keyword>
<organism evidence="2 3">
    <name type="scientific">Nesidiocoris tenuis</name>
    <dbReference type="NCBI Taxonomy" id="355587"/>
    <lineage>
        <taxon>Eukaryota</taxon>
        <taxon>Metazoa</taxon>
        <taxon>Ecdysozoa</taxon>
        <taxon>Arthropoda</taxon>
        <taxon>Hexapoda</taxon>
        <taxon>Insecta</taxon>
        <taxon>Pterygota</taxon>
        <taxon>Neoptera</taxon>
        <taxon>Paraneoptera</taxon>
        <taxon>Hemiptera</taxon>
        <taxon>Heteroptera</taxon>
        <taxon>Panheteroptera</taxon>
        <taxon>Cimicomorpha</taxon>
        <taxon>Miridae</taxon>
        <taxon>Dicyphina</taxon>
        <taxon>Nesidiocoris</taxon>
    </lineage>
</organism>
<evidence type="ECO:0000256" key="1">
    <source>
        <dbReference type="SAM" id="MobiDB-lite"/>
    </source>
</evidence>
<dbReference type="Proteomes" id="UP001307889">
    <property type="component" value="Chromosome 9"/>
</dbReference>
<feature type="region of interest" description="Disordered" evidence="1">
    <location>
        <begin position="1"/>
        <end position="24"/>
    </location>
</feature>
<gene>
    <name evidence="2" type="ORF">NTJ_11574</name>
</gene>
<sequence length="108" mass="11245">MSTGGLAERLGPLGRRGSAARGRCVEGPPWGTCLSLSLATSPTARISTGSPQSPPPARICLRPTMAPDTSRGLNRSDDCETMSRGAENFMPADLRQRGDNLAGKFSAG</sequence>
<dbReference type="EMBL" id="AP028917">
    <property type="protein sequence ID" value="BES98759.1"/>
    <property type="molecule type" value="Genomic_DNA"/>
</dbReference>
<protein>
    <submittedName>
        <fullName evidence="2">Uncharacterized protein</fullName>
    </submittedName>
</protein>
<evidence type="ECO:0000313" key="2">
    <source>
        <dbReference type="EMBL" id="BES98759.1"/>
    </source>
</evidence>
<feature type="region of interest" description="Disordered" evidence="1">
    <location>
        <begin position="43"/>
        <end position="108"/>
    </location>
</feature>
<evidence type="ECO:0000313" key="3">
    <source>
        <dbReference type="Proteomes" id="UP001307889"/>
    </source>
</evidence>
<proteinExistence type="predicted"/>
<name>A0ABN7B584_9HEMI</name>
<accession>A0ABN7B584</accession>
<reference evidence="2 3" key="1">
    <citation type="submission" date="2023-09" db="EMBL/GenBank/DDBJ databases">
        <title>Nesidiocoris tenuis whole genome shotgun sequence.</title>
        <authorList>
            <person name="Shibata T."/>
            <person name="Shimoda M."/>
            <person name="Kobayashi T."/>
            <person name="Uehara T."/>
        </authorList>
    </citation>
    <scope>NUCLEOTIDE SEQUENCE [LARGE SCALE GENOMIC DNA]</scope>
    <source>
        <strain evidence="2 3">Japan</strain>
    </source>
</reference>